<feature type="region of interest" description="Disordered" evidence="1">
    <location>
        <begin position="203"/>
        <end position="229"/>
    </location>
</feature>
<gene>
    <name evidence="3" type="ORF">CTKZ_09730</name>
</gene>
<evidence type="ECO:0000313" key="3">
    <source>
        <dbReference type="EMBL" id="GCD19411.1"/>
    </source>
</evidence>
<comment type="caution">
    <text evidence="3">The sequence shown here is derived from an EMBL/GenBank/DDBJ whole genome shotgun (WGS) entry which is preliminary data.</text>
</comment>
<evidence type="ECO:0000313" key="4">
    <source>
        <dbReference type="Proteomes" id="UP000288246"/>
    </source>
</evidence>
<dbReference type="Proteomes" id="UP000288246">
    <property type="component" value="Unassembled WGS sequence"/>
</dbReference>
<dbReference type="OrthoDB" id="1550909at2"/>
<keyword evidence="2" id="KW-0812">Transmembrane</keyword>
<feature type="transmembrane region" description="Helical" evidence="2">
    <location>
        <begin position="104"/>
        <end position="124"/>
    </location>
</feature>
<keyword evidence="2" id="KW-1133">Transmembrane helix</keyword>
<feature type="transmembrane region" description="Helical" evidence="2">
    <location>
        <begin position="38"/>
        <end position="55"/>
    </location>
</feature>
<feature type="transmembrane region" description="Helical" evidence="2">
    <location>
        <begin position="61"/>
        <end position="83"/>
    </location>
</feature>
<evidence type="ECO:0000256" key="2">
    <source>
        <dbReference type="SAM" id="Phobius"/>
    </source>
</evidence>
<dbReference type="RefSeq" id="WP_124341948.1">
    <property type="nucleotide sequence ID" value="NZ_BHYL01000067.1"/>
</dbReference>
<evidence type="ECO:0000256" key="1">
    <source>
        <dbReference type="SAM" id="MobiDB-lite"/>
    </source>
</evidence>
<dbReference type="EMBL" id="BHYL01000067">
    <property type="protein sequence ID" value="GCD19411.1"/>
    <property type="molecule type" value="Genomic_DNA"/>
</dbReference>
<accession>A0A401UXJ5</accession>
<protein>
    <submittedName>
        <fullName evidence="3">Uncharacterized protein</fullName>
    </submittedName>
</protein>
<proteinExistence type="predicted"/>
<dbReference type="AlphaFoldDB" id="A0A401UXJ5"/>
<sequence length="229" mass="24066">MDEATSARATRAAPVDWVVPPGPRDWLFGTGATRAERGVVWATTALAVGVLVLTAPDDWPWLTWVVVLLVAVDVTGGVAANALGSAKRLYHSPLAPPVTRLDRVLHDPVAFTALHVHPFVLAVVVPDVTWVWALWWYLVPVAGVVVVRSVPAYLERPVALGFATVALVAAPIAGTPEGLAWFGPVMVLKLVVAHAVREEPYRPAARTGDVGPGSAPGGTPDAAQGPTRA</sequence>
<feature type="transmembrane region" description="Helical" evidence="2">
    <location>
        <begin position="157"/>
        <end position="173"/>
    </location>
</feature>
<feature type="transmembrane region" description="Helical" evidence="2">
    <location>
        <begin position="130"/>
        <end position="150"/>
    </location>
</feature>
<keyword evidence="4" id="KW-1185">Reference proteome</keyword>
<reference evidence="3 4" key="1">
    <citation type="submission" date="2018-11" db="EMBL/GenBank/DDBJ databases">
        <title>Draft genome sequence of Cellulomonas takizawaensis strain TKZ-21.</title>
        <authorList>
            <person name="Yamamura H."/>
            <person name="Hayashi T."/>
            <person name="Hamada M."/>
            <person name="Serisawa Y."/>
            <person name="Matsuyama K."/>
            <person name="Nakagawa Y."/>
            <person name="Otoguro M."/>
            <person name="Yanagida F."/>
            <person name="Hayakawa M."/>
        </authorList>
    </citation>
    <scope>NUCLEOTIDE SEQUENCE [LARGE SCALE GENOMIC DNA]</scope>
    <source>
        <strain evidence="3 4">TKZ-21</strain>
    </source>
</reference>
<organism evidence="3 4">
    <name type="scientific">Cellulomonas algicola</name>
    <dbReference type="NCBI Taxonomy" id="2071633"/>
    <lineage>
        <taxon>Bacteria</taxon>
        <taxon>Bacillati</taxon>
        <taxon>Actinomycetota</taxon>
        <taxon>Actinomycetes</taxon>
        <taxon>Micrococcales</taxon>
        <taxon>Cellulomonadaceae</taxon>
        <taxon>Cellulomonas</taxon>
    </lineage>
</organism>
<name>A0A401UXJ5_9CELL</name>
<keyword evidence="2" id="KW-0472">Membrane</keyword>